<dbReference type="InterPro" id="IPR001882">
    <property type="entry name" value="Biotin_BS"/>
</dbReference>
<dbReference type="InterPro" id="IPR001249">
    <property type="entry name" value="AcCoA_biotinCC"/>
</dbReference>
<comment type="function">
    <text evidence="8">This protein is a component of the acetyl coenzyme A carboxylase complex; first, biotin carboxylase catalyzes the carboxylation of the carrier protein and then the transcarboxylase transfers the carboxyl group to form malonyl-CoA.</text>
</comment>
<keyword evidence="3 8" id="KW-0444">Lipid biosynthesis</keyword>
<protein>
    <recommendedName>
        <fullName evidence="2 8">Biotin carboxyl carrier protein of acetyl-CoA carboxylase</fullName>
    </recommendedName>
</protein>
<dbReference type="PROSITE" id="PS00188">
    <property type="entry name" value="BIOTIN"/>
    <property type="match status" value="1"/>
</dbReference>
<name>A0ABT9WU44_9BACI</name>
<evidence type="ECO:0000313" key="12">
    <source>
        <dbReference type="Proteomes" id="UP001223586"/>
    </source>
</evidence>
<organism evidence="11 12">
    <name type="scientific">Bacillus chungangensis</name>
    <dbReference type="NCBI Taxonomy" id="587633"/>
    <lineage>
        <taxon>Bacteria</taxon>
        <taxon>Bacillati</taxon>
        <taxon>Bacillota</taxon>
        <taxon>Bacilli</taxon>
        <taxon>Bacillales</taxon>
        <taxon>Bacillaceae</taxon>
        <taxon>Bacillus</taxon>
    </lineage>
</organism>
<evidence type="ECO:0000256" key="7">
    <source>
        <dbReference type="ARBA" id="ARBA00023267"/>
    </source>
</evidence>
<dbReference type="NCBIfam" id="TIGR00531">
    <property type="entry name" value="BCCP"/>
    <property type="match status" value="1"/>
</dbReference>
<keyword evidence="12" id="KW-1185">Reference proteome</keyword>
<keyword evidence="7 8" id="KW-0092">Biotin</keyword>
<evidence type="ECO:0000256" key="1">
    <source>
        <dbReference type="ARBA" id="ARBA00005194"/>
    </source>
</evidence>
<dbReference type="Gene3D" id="2.40.50.100">
    <property type="match status" value="1"/>
</dbReference>
<keyword evidence="5 8" id="KW-0443">Lipid metabolism</keyword>
<accession>A0ABT9WU44</accession>
<dbReference type="PANTHER" id="PTHR45266">
    <property type="entry name" value="OXALOACETATE DECARBOXYLASE ALPHA CHAIN"/>
    <property type="match status" value="1"/>
</dbReference>
<evidence type="ECO:0000259" key="10">
    <source>
        <dbReference type="PROSITE" id="PS50968"/>
    </source>
</evidence>
<dbReference type="InterPro" id="IPR050709">
    <property type="entry name" value="Biotin_Carboxyl_Carrier/Decarb"/>
</dbReference>
<comment type="caution">
    <text evidence="11">The sequence shown here is derived from an EMBL/GenBank/DDBJ whole genome shotgun (WGS) entry which is preliminary data.</text>
</comment>
<dbReference type="PROSITE" id="PS50968">
    <property type="entry name" value="BIOTINYL_LIPOYL"/>
    <property type="match status" value="1"/>
</dbReference>
<gene>
    <name evidence="11" type="ORF">J2S08_002261</name>
</gene>
<evidence type="ECO:0000256" key="2">
    <source>
        <dbReference type="ARBA" id="ARBA00017562"/>
    </source>
</evidence>
<dbReference type="PRINTS" id="PR01071">
    <property type="entry name" value="ACOABIOTINCC"/>
</dbReference>
<reference evidence="11 12" key="1">
    <citation type="submission" date="2023-07" db="EMBL/GenBank/DDBJ databases">
        <title>Genomic Encyclopedia of Type Strains, Phase IV (KMG-IV): sequencing the most valuable type-strain genomes for metagenomic binning, comparative biology and taxonomic classification.</title>
        <authorList>
            <person name="Goeker M."/>
        </authorList>
    </citation>
    <scope>NUCLEOTIDE SEQUENCE [LARGE SCALE GENOMIC DNA]</scope>
    <source>
        <strain evidence="11 12">DSM 23837</strain>
    </source>
</reference>
<feature type="compositionally biased region" description="Basic and acidic residues" evidence="9">
    <location>
        <begin position="34"/>
        <end position="52"/>
    </location>
</feature>
<sequence>MINFKEMKEMMEIFDRSSIFKLKVKDGSNCFMLEKEQSQSQQKREEQPRQESMEDDPFLSINEASIETKEIQNESGEYQVIAPMVGTFYSRSHPDSNPFVQVGTEVKTGEVLCVLEAMKLFNEIQAEVSGEIIEIYVKDGQLVEYGQPIFNIQRTLSNHNGN</sequence>
<dbReference type="RefSeq" id="WP_307229554.1">
    <property type="nucleotide sequence ID" value="NZ_JAUSTT010000012.1"/>
</dbReference>
<dbReference type="InterPro" id="IPR011053">
    <property type="entry name" value="Single_hybrid_motif"/>
</dbReference>
<evidence type="ECO:0000313" key="11">
    <source>
        <dbReference type="EMBL" id="MDQ0176417.1"/>
    </source>
</evidence>
<keyword evidence="6 8" id="KW-0275">Fatty acid biosynthesis</keyword>
<evidence type="ECO:0000256" key="8">
    <source>
        <dbReference type="RuleBase" id="RU364072"/>
    </source>
</evidence>
<evidence type="ECO:0000256" key="5">
    <source>
        <dbReference type="ARBA" id="ARBA00023098"/>
    </source>
</evidence>
<dbReference type="Pfam" id="PF00364">
    <property type="entry name" value="Biotin_lipoyl"/>
    <property type="match status" value="1"/>
</dbReference>
<dbReference type="SUPFAM" id="SSF51230">
    <property type="entry name" value="Single hybrid motif"/>
    <property type="match status" value="1"/>
</dbReference>
<dbReference type="PANTHER" id="PTHR45266:SF3">
    <property type="entry name" value="OXALOACETATE DECARBOXYLASE ALPHA CHAIN"/>
    <property type="match status" value="1"/>
</dbReference>
<proteinExistence type="predicted"/>
<dbReference type="CDD" id="cd06850">
    <property type="entry name" value="biotinyl_domain"/>
    <property type="match status" value="1"/>
</dbReference>
<evidence type="ECO:0000256" key="4">
    <source>
        <dbReference type="ARBA" id="ARBA00022832"/>
    </source>
</evidence>
<evidence type="ECO:0000256" key="9">
    <source>
        <dbReference type="SAM" id="MobiDB-lite"/>
    </source>
</evidence>
<dbReference type="Proteomes" id="UP001223586">
    <property type="component" value="Unassembled WGS sequence"/>
</dbReference>
<dbReference type="EMBL" id="JAUSTT010000012">
    <property type="protein sequence ID" value="MDQ0176417.1"/>
    <property type="molecule type" value="Genomic_DNA"/>
</dbReference>
<dbReference type="InterPro" id="IPR000089">
    <property type="entry name" value="Biotin_lipoyl"/>
</dbReference>
<feature type="domain" description="Lipoyl-binding" evidence="10">
    <location>
        <begin position="68"/>
        <end position="153"/>
    </location>
</feature>
<evidence type="ECO:0000256" key="6">
    <source>
        <dbReference type="ARBA" id="ARBA00023160"/>
    </source>
</evidence>
<feature type="region of interest" description="Disordered" evidence="9">
    <location>
        <begin position="34"/>
        <end position="58"/>
    </location>
</feature>
<evidence type="ECO:0000256" key="3">
    <source>
        <dbReference type="ARBA" id="ARBA00022516"/>
    </source>
</evidence>
<comment type="pathway">
    <text evidence="1 8">Lipid metabolism; fatty acid biosynthesis.</text>
</comment>
<keyword evidence="4 8" id="KW-0276">Fatty acid metabolism</keyword>